<protein>
    <submittedName>
        <fullName evidence="5">Receptor-type tyrosine-protein phosphatase delta isoform X1</fullName>
    </submittedName>
</protein>
<dbReference type="SMART" id="SM00060">
    <property type="entry name" value="FN3"/>
    <property type="match status" value="2"/>
</dbReference>
<dbReference type="PROSITE" id="PS50853">
    <property type="entry name" value="FN3"/>
    <property type="match status" value="2"/>
</dbReference>
<dbReference type="OrthoDB" id="10253954at2759"/>
<dbReference type="SUPFAM" id="SSF49265">
    <property type="entry name" value="Fibronectin type III"/>
    <property type="match status" value="1"/>
</dbReference>
<feature type="domain" description="Fibronectin type-III" evidence="3">
    <location>
        <begin position="132"/>
        <end position="230"/>
    </location>
</feature>
<feature type="region of interest" description="Disordered" evidence="1">
    <location>
        <begin position="357"/>
        <end position="382"/>
    </location>
</feature>
<dbReference type="AlphaFoldDB" id="A0A8B7N0G0"/>
<dbReference type="InterPro" id="IPR003961">
    <property type="entry name" value="FN3_dom"/>
</dbReference>
<dbReference type="InterPro" id="IPR036116">
    <property type="entry name" value="FN3_sf"/>
</dbReference>
<dbReference type="InterPro" id="IPR050713">
    <property type="entry name" value="RTP_Phos/Ushers"/>
</dbReference>
<name>A0A8B7N0G0_HYAAZ</name>
<dbReference type="CDD" id="cd00063">
    <property type="entry name" value="FN3"/>
    <property type="match status" value="2"/>
</dbReference>
<evidence type="ECO:0000313" key="5">
    <source>
        <dbReference type="RefSeq" id="XP_018006993.1"/>
    </source>
</evidence>
<dbReference type="GeneID" id="108664809"/>
<organism evidence="4 5">
    <name type="scientific">Hyalella azteca</name>
    <name type="common">Amphipod</name>
    <dbReference type="NCBI Taxonomy" id="294128"/>
    <lineage>
        <taxon>Eukaryota</taxon>
        <taxon>Metazoa</taxon>
        <taxon>Ecdysozoa</taxon>
        <taxon>Arthropoda</taxon>
        <taxon>Crustacea</taxon>
        <taxon>Multicrustacea</taxon>
        <taxon>Malacostraca</taxon>
        <taxon>Eumalacostraca</taxon>
        <taxon>Peracarida</taxon>
        <taxon>Amphipoda</taxon>
        <taxon>Senticaudata</taxon>
        <taxon>Talitrida</taxon>
        <taxon>Talitroidea</taxon>
        <taxon>Hyalellidae</taxon>
        <taxon>Hyalella</taxon>
    </lineage>
</organism>
<dbReference type="KEGG" id="hazt:108664809"/>
<accession>A0A8B7N0G0</accession>
<proteinExistence type="predicted"/>
<sequence length="410" mass="45319">MQLYLTLAFIYLVLQLIHGGHVASSNSCREENFAEISRGCNLSHCLIVQTKIHPVKHSEIGNMDEFCGYSYNTMSDTQIPPHKSYSEMQERIKNLPSCSEYDEIVALFYPNGSVAARPLTERHEVAASKAEPPVKNLTVTIDNRDVLIAWEPPVSLCPITSYKISITYTDPSTFPDHHKEIVHLNASLQDHQYRISAARADALYHVCVAAEINLSVSAEQSCVRVKTPGKALPAPRDLRLLNSSSTSLNVAWQPPDDISSDEELDSNTYLGRREIKISNFEIAVQDNTTSNAPVLTFSLPGDFKTFIVEQLKPETQYHIAVRANYEEGMGPFTGKIFSTGPREDSTPSEHTDIAVSPAAVQSNIDEDNSRDKTGENSDCGTGDMNPGTLLILTLVVASMFKLVENPFSLI</sequence>
<dbReference type="RefSeq" id="XP_018006993.1">
    <property type="nucleotide sequence ID" value="XM_018151504.2"/>
</dbReference>
<dbReference type="Gene3D" id="2.60.40.10">
    <property type="entry name" value="Immunoglobulins"/>
    <property type="match status" value="2"/>
</dbReference>
<dbReference type="Pfam" id="PF00041">
    <property type="entry name" value="fn3"/>
    <property type="match status" value="1"/>
</dbReference>
<keyword evidence="5" id="KW-0675">Receptor</keyword>
<keyword evidence="2" id="KW-0732">Signal</keyword>
<evidence type="ECO:0000256" key="2">
    <source>
        <dbReference type="SAM" id="SignalP"/>
    </source>
</evidence>
<evidence type="ECO:0000256" key="1">
    <source>
        <dbReference type="SAM" id="MobiDB-lite"/>
    </source>
</evidence>
<keyword evidence="4" id="KW-1185">Reference proteome</keyword>
<reference evidence="5" key="1">
    <citation type="submission" date="2025-08" db="UniProtKB">
        <authorList>
            <consortium name="RefSeq"/>
        </authorList>
    </citation>
    <scope>IDENTIFICATION</scope>
    <source>
        <tissue evidence="5">Whole organism</tissue>
    </source>
</reference>
<dbReference type="PANTHER" id="PTHR46957:SF3">
    <property type="entry name" value="CYTOKINE RECEPTOR"/>
    <property type="match status" value="1"/>
</dbReference>
<gene>
    <name evidence="5" type="primary">LOC108664809</name>
</gene>
<dbReference type="GO" id="GO:0016020">
    <property type="term" value="C:membrane"/>
    <property type="evidence" value="ECO:0007669"/>
    <property type="project" value="UniProtKB-SubCell"/>
</dbReference>
<feature type="domain" description="Fibronectin type-III" evidence="3">
    <location>
        <begin position="234"/>
        <end position="344"/>
    </location>
</feature>
<dbReference type="Proteomes" id="UP000694843">
    <property type="component" value="Unplaced"/>
</dbReference>
<evidence type="ECO:0000313" key="4">
    <source>
        <dbReference type="Proteomes" id="UP000694843"/>
    </source>
</evidence>
<dbReference type="PANTHER" id="PTHR46957">
    <property type="entry name" value="CYTOKINE RECEPTOR"/>
    <property type="match status" value="1"/>
</dbReference>
<dbReference type="InterPro" id="IPR013783">
    <property type="entry name" value="Ig-like_fold"/>
</dbReference>
<feature type="signal peptide" evidence="2">
    <location>
        <begin position="1"/>
        <end position="19"/>
    </location>
</feature>
<feature type="chain" id="PRO_5034998702" evidence="2">
    <location>
        <begin position="20"/>
        <end position="410"/>
    </location>
</feature>
<evidence type="ECO:0000259" key="3">
    <source>
        <dbReference type="PROSITE" id="PS50853"/>
    </source>
</evidence>